<evidence type="ECO:0000259" key="5">
    <source>
        <dbReference type="PROSITE" id="PS50003"/>
    </source>
</evidence>
<protein>
    <recommendedName>
        <fullName evidence="8">Non-specific serine/threonine protein kinase</fullName>
    </recommendedName>
</protein>
<feature type="domain" description="PH" evidence="5">
    <location>
        <begin position="45"/>
        <end position="149"/>
    </location>
</feature>
<dbReference type="PROSITE" id="PS50003">
    <property type="entry name" value="PH_DOMAIN"/>
    <property type="match status" value="1"/>
</dbReference>
<dbReference type="Pfam" id="PF00169">
    <property type="entry name" value="PH"/>
    <property type="match status" value="1"/>
</dbReference>
<evidence type="ECO:0000256" key="3">
    <source>
        <dbReference type="PROSITE-ProRule" id="PRU10141"/>
    </source>
</evidence>
<dbReference type="PROSITE" id="PS00108">
    <property type="entry name" value="PROTEIN_KINASE_ST"/>
    <property type="match status" value="1"/>
</dbReference>
<dbReference type="SMART" id="SM00233">
    <property type="entry name" value="PH"/>
    <property type="match status" value="1"/>
</dbReference>
<feature type="region of interest" description="Disordered" evidence="4">
    <location>
        <begin position="517"/>
        <end position="573"/>
    </location>
</feature>
<dbReference type="SMART" id="SM00220">
    <property type="entry name" value="S_TKc"/>
    <property type="match status" value="1"/>
</dbReference>
<dbReference type="PROSITE" id="PS00107">
    <property type="entry name" value="PROTEIN_KINASE_ATP"/>
    <property type="match status" value="1"/>
</dbReference>
<dbReference type="InterPro" id="IPR001849">
    <property type="entry name" value="PH_domain"/>
</dbReference>
<feature type="binding site" evidence="3">
    <location>
        <position position="185"/>
    </location>
    <ligand>
        <name>ATP</name>
        <dbReference type="ChEBI" id="CHEBI:30616"/>
    </ligand>
</feature>
<proteinExistence type="predicted"/>
<keyword evidence="2 3" id="KW-0067">ATP-binding</keyword>
<dbReference type="InterPro" id="IPR017441">
    <property type="entry name" value="Protein_kinase_ATP_BS"/>
</dbReference>
<dbReference type="FunFam" id="1.10.510.10:FF:000571">
    <property type="entry name" value="Maternal embryonic leucine zipper kinase"/>
    <property type="match status" value="1"/>
</dbReference>
<dbReference type="AlphaFoldDB" id="A0A7S1XH54"/>
<feature type="compositionally biased region" description="Basic and acidic residues" evidence="4">
    <location>
        <begin position="517"/>
        <end position="531"/>
    </location>
</feature>
<organism evidence="7">
    <name type="scientific">Compsopogon caeruleus</name>
    <dbReference type="NCBI Taxonomy" id="31354"/>
    <lineage>
        <taxon>Eukaryota</taxon>
        <taxon>Rhodophyta</taxon>
        <taxon>Compsopogonophyceae</taxon>
        <taxon>Compsopogonales</taxon>
        <taxon>Compsopogonaceae</taxon>
        <taxon>Compsopogon</taxon>
    </lineage>
</organism>
<evidence type="ECO:0000256" key="1">
    <source>
        <dbReference type="ARBA" id="ARBA00022741"/>
    </source>
</evidence>
<dbReference type="GO" id="GO:0005524">
    <property type="term" value="F:ATP binding"/>
    <property type="evidence" value="ECO:0007669"/>
    <property type="project" value="UniProtKB-UniRule"/>
</dbReference>
<dbReference type="SUPFAM" id="SSF56112">
    <property type="entry name" value="Protein kinase-like (PK-like)"/>
    <property type="match status" value="1"/>
</dbReference>
<name>A0A7S1XH54_9RHOD</name>
<dbReference type="InterPro" id="IPR011009">
    <property type="entry name" value="Kinase-like_dom_sf"/>
</dbReference>
<evidence type="ECO:0000313" key="7">
    <source>
        <dbReference type="EMBL" id="CAD9237588.1"/>
    </source>
</evidence>
<evidence type="ECO:0000259" key="6">
    <source>
        <dbReference type="PROSITE" id="PS50011"/>
    </source>
</evidence>
<accession>A0A7S1XH54</accession>
<dbReference type="PANTHER" id="PTHR24347">
    <property type="entry name" value="SERINE/THREONINE-PROTEIN KINASE"/>
    <property type="match status" value="1"/>
</dbReference>
<evidence type="ECO:0008006" key="8">
    <source>
        <dbReference type="Google" id="ProtNLM"/>
    </source>
</evidence>
<dbReference type="InterPro" id="IPR000719">
    <property type="entry name" value="Prot_kinase_dom"/>
</dbReference>
<feature type="compositionally biased region" description="Basic and acidic residues" evidence="4">
    <location>
        <begin position="540"/>
        <end position="562"/>
    </location>
</feature>
<dbReference type="Pfam" id="PF00069">
    <property type="entry name" value="Pkinase"/>
    <property type="match status" value="1"/>
</dbReference>
<dbReference type="Gene3D" id="1.10.510.10">
    <property type="entry name" value="Transferase(Phosphotransferase) domain 1"/>
    <property type="match status" value="1"/>
</dbReference>
<gene>
    <name evidence="7" type="ORF">CCAE0312_LOCUS9687</name>
</gene>
<dbReference type="Gene3D" id="2.30.29.30">
    <property type="entry name" value="Pleckstrin-homology domain (PH domain)/Phosphotyrosine-binding domain (PTB)"/>
    <property type="match status" value="1"/>
</dbReference>
<reference evidence="7" key="1">
    <citation type="submission" date="2021-01" db="EMBL/GenBank/DDBJ databases">
        <authorList>
            <person name="Corre E."/>
            <person name="Pelletier E."/>
            <person name="Niang G."/>
            <person name="Scheremetjew M."/>
            <person name="Finn R."/>
            <person name="Kale V."/>
            <person name="Holt S."/>
            <person name="Cochrane G."/>
            <person name="Meng A."/>
            <person name="Brown T."/>
            <person name="Cohen L."/>
        </authorList>
    </citation>
    <scope>NUCLEOTIDE SEQUENCE</scope>
    <source>
        <strain evidence="7">SAG 36.94</strain>
    </source>
</reference>
<evidence type="ECO:0000256" key="4">
    <source>
        <dbReference type="SAM" id="MobiDB-lite"/>
    </source>
</evidence>
<keyword evidence="1 3" id="KW-0547">Nucleotide-binding</keyword>
<dbReference type="InterPro" id="IPR008271">
    <property type="entry name" value="Ser/Thr_kinase_AS"/>
</dbReference>
<sequence>MTREPPVEDESFSIDEAEDNLDLEDASFRSVGDEPSSRLRYGALPQNKEGWVGYLSPSRVNAPLAALRSRTRVYMRLADRRLYLYKNDDPNLIKEPLKVIDLKKATVAPGRKECEFLLATPSKPKPMSFKVESLHQREDWIEKMMVASKVNLEDHYNMGRRLGKGAFGEVRLAEDKETNEKFAIKVLKKQGRSSRQKALLEREVKALTSVSHENIVRTLDIFDQSGELCIVSEYVDGGELGHLMDDLDETNVVPEDVARNLTMQLLQGLLHLHQHGIVHRDIKPENILCVGGTWPPKLKLTDFGLSNFLGEDESAVLKSVVGSPVFIAPEMVMRKGYTTAVDIWGVGVVVHQLLTGVVPFNVNDFDDYREFLRTGPKFRERRWEMISEDAQSFVRSLLQVHPQKRLTAASALQHRWLGANKDKVPVFDRHCRPSRRLMMSRRMDGTLSRKSTVIEIPKGLRPTLPSLSSIRQSSVLALVGSEKGSTPVSSARAKAVLRKWVLAAISINAMKEACSRAHERDKAPEGDRDMKNLNQWIDRLAGKHKEREREREREQQRAKSGERVPASPRQPKE</sequence>
<dbReference type="EMBL" id="HBGH01017514">
    <property type="protein sequence ID" value="CAD9237588.1"/>
    <property type="molecule type" value="Transcribed_RNA"/>
</dbReference>
<dbReference type="FunFam" id="3.30.200.20:FF:000042">
    <property type="entry name" value="Aurora kinase A"/>
    <property type="match status" value="1"/>
</dbReference>
<dbReference type="GO" id="GO:0004672">
    <property type="term" value="F:protein kinase activity"/>
    <property type="evidence" value="ECO:0007669"/>
    <property type="project" value="InterPro"/>
</dbReference>
<evidence type="ECO:0000256" key="2">
    <source>
        <dbReference type="ARBA" id="ARBA00022840"/>
    </source>
</evidence>
<feature type="domain" description="Protein kinase" evidence="6">
    <location>
        <begin position="156"/>
        <end position="417"/>
    </location>
</feature>
<dbReference type="PROSITE" id="PS50011">
    <property type="entry name" value="PROTEIN_KINASE_DOM"/>
    <property type="match status" value="1"/>
</dbReference>
<dbReference type="InterPro" id="IPR011993">
    <property type="entry name" value="PH-like_dom_sf"/>
</dbReference>
<dbReference type="SUPFAM" id="SSF50729">
    <property type="entry name" value="PH domain-like"/>
    <property type="match status" value="1"/>
</dbReference>